<dbReference type="SMART" id="SM00355">
    <property type="entry name" value="ZnF_C2H2"/>
    <property type="match status" value="3"/>
</dbReference>
<feature type="compositionally biased region" description="Polar residues" evidence="6">
    <location>
        <begin position="144"/>
        <end position="157"/>
    </location>
</feature>
<proteinExistence type="inferred from homology"/>
<keyword evidence="5" id="KW-0863">Zinc-finger</keyword>
<dbReference type="Pfam" id="PF13193">
    <property type="entry name" value="AMP-binding_C"/>
    <property type="match status" value="1"/>
</dbReference>
<keyword evidence="5" id="KW-0862">Zinc</keyword>
<dbReference type="InterPro" id="IPR036236">
    <property type="entry name" value="Znf_C2H2_sf"/>
</dbReference>
<dbReference type="InterPro" id="IPR045851">
    <property type="entry name" value="AMP-bd_C_sf"/>
</dbReference>
<organism evidence="8 9">
    <name type="scientific">Mucor flavus</name>
    <dbReference type="NCBI Taxonomy" id="439312"/>
    <lineage>
        <taxon>Eukaryota</taxon>
        <taxon>Fungi</taxon>
        <taxon>Fungi incertae sedis</taxon>
        <taxon>Mucoromycota</taxon>
        <taxon>Mucoromycotina</taxon>
        <taxon>Mucoromycetes</taxon>
        <taxon>Mucorales</taxon>
        <taxon>Mucorineae</taxon>
        <taxon>Mucoraceae</taxon>
        <taxon>Mucor</taxon>
    </lineage>
</organism>
<comment type="similarity">
    <text evidence="1">Belongs to the ATP-dependent AMP-binding enzyme family.</text>
</comment>
<feature type="domain" description="C2H2-type" evidence="7">
    <location>
        <begin position="12"/>
        <end position="42"/>
    </location>
</feature>
<reference evidence="8 9" key="1">
    <citation type="submission" date="2024-04" db="EMBL/GenBank/DDBJ databases">
        <title>genome sequences of Mucor flavus KT1a and Helicostylum pulchrum KT1b strains isolated from the surface of a dry-aged beef.</title>
        <authorList>
            <person name="Toyotome T."/>
            <person name="Hosono M."/>
            <person name="Torimaru M."/>
            <person name="Fukuda K."/>
            <person name="Mikami N."/>
        </authorList>
    </citation>
    <scope>NUCLEOTIDE SEQUENCE [LARGE SCALE GENOMIC DNA]</scope>
    <source>
        <strain evidence="8 9">KT1a</strain>
    </source>
</reference>
<evidence type="ECO:0000256" key="3">
    <source>
        <dbReference type="ARBA" id="ARBA00022741"/>
    </source>
</evidence>
<keyword evidence="3" id="KW-0547">Nucleotide-binding</keyword>
<keyword evidence="5" id="KW-0479">Metal-binding</keyword>
<feature type="domain" description="C2H2-type" evidence="7">
    <location>
        <begin position="78"/>
        <end position="105"/>
    </location>
</feature>
<dbReference type="InterPro" id="IPR013087">
    <property type="entry name" value="Znf_C2H2_type"/>
</dbReference>
<evidence type="ECO:0000256" key="6">
    <source>
        <dbReference type="SAM" id="MobiDB-lite"/>
    </source>
</evidence>
<feature type="region of interest" description="Disordered" evidence="6">
    <location>
        <begin position="116"/>
        <end position="157"/>
    </location>
</feature>
<protein>
    <recommendedName>
        <fullName evidence="7">C2H2-type domain-containing protein</fullName>
    </recommendedName>
</protein>
<evidence type="ECO:0000256" key="4">
    <source>
        <dbReference type="ARBA" id="ARBA00022840"/>
    </source>
</evidence>
<keyword evidence="9" id="KW-1185">Reference proteome</keyword>
<sequence length="1138" mass="129450">MQSSLEMDSEIYFCRWIGCAISFDDPEHLYAHLTNDHVGRKSTGNLCLTCHWEKCDVTVIKRDHITSHLRVHVPLKPHRCPFCSKSFKRPQDLKKHEKIHSEQHISTLRCHQRPSRQQAHPHCLHHPLTPPNSTSHSSRDVSPILSSHNPISPPTSTYSDDNWMYSGVSSSSDISSAQRAHPFITQTKENSFHPNDLINDLLFPMDIDQAKPTEYNLDVANRLDEIQGFMDTGLINQSSFNLNISNEQQLEDMNDWLARLSNSIATGQMPQQPAMDTATSFAYNQMSNFTPPQPDYSQYPVVPSQNNMYPTSCEENEMYVRSQPVVPSQNNYMQYQRQQPIVYSQQNIGVTGQRQHYTPVPNLSNQYFQPELRTTTNFTKANNPEGGEIEKEEIISFKPIKDVTHDEKKNMATLVNSFSSALDSSKNCFKKVVTEEEVVEKKNEDLVRDLIISDFSKLSLGQNDEKSSADKTVPKESLYPTALNNNHILLLKKITQWVNEDYHRKYSLYLLPVVAAGIGGALGSMYLDAKFLLSRDLHQMRSGAAGILRYRQWAFQDKTHYYYRFQEKAKANPNHVFVVFEGREYTLRDIEIASNKLAHWLLAEGIKKKDIICMMLQNHPTFFIAFFAISKIGAIPSLINTNLFGDSLFHCVNIACSKLFLFDPIFAQQVSDISGRCQEINSKLVSYGETTYESELQPFPFASTLTPSILSRFSERDLGDSYLKGVAENDPAFLIYTSGTTGLPKAAVSQHTRVGFAMVMFTNMNDLTPQDRIYCVLPLYHSSGIIVSCSTALYAGATIVLGRKFSASRFWNDCVDYKVTVFTYIGEFCRYLLSQPSHPEENNHQVRAVYGNGMRPDVWLRFRERFNIDKIGEFYAATEAPTSLFNINTGETGYGAVGSRGHIMRMIRREVQLINIDPISEEPVRDKNGFCVKSPWDVQGELIVRMAEGPITFDGYYKNEKATNKKILKDVFEKGDAYFRSGDLLKLSFDGFYYFGDRVGDTFRWKSENVATTEVAQVMGVFPGVHEANIYGTLVPHHDGRAGMAAIVLKKGETINFDELYQYLRAKLPKYAIPVFIRFVPDMVITGTFKQLKVEYREQGIDLTKIPETDPVFWLKGNTYVPFTLEDSARVDVGNVKL</sequence>
<feature type="domain" description="C2H2-type" evidence="7">
    <location>
        <begin position="48"/>
        <end position="77"/>
    </location>
</feature>
<evidence type="ECO:0000256" key="1">
    <source>
        <dbReference type="ARBA" id="ARBA00006432"/>
    </source>
</evidence>
<dbReference type="SUPFAM" id="SSF57667">
    <property type="entry name" value="beta-beta-alpha zinc fingers"/>
    <property type="match status" value="2"/>
</dbReference>
<keyword evidence="2" id="KW-0436">Ligase</keyword>
<evidence type="ECO:0000259" key="7">
    <source>
        <dbReference type="PROSITE" id="PS50157"/>
    </source>
</evidence>
<name>A0ABP9YZ52_9FUNG</name>
<dbReference type="PROSITE" id="PS00455">
    <property type="entry name" value="AMP_BINDING"/>
    <property type="match status" value="1"/>
</dbReference>
<dbReference type="InterPro" id="IPR000873">
    <property type="entry name" value="AMP-dep_synth/lig_dom"/>
</dbReference>
<dbReference type="PROSITE" id="PS00028">
    <property type="entry name" value="ZINC_FINGER_C2H2_1"/>
    <property type="match status" value="3"/>
</dbReference>
<comment type="caution">
    <text evidence="8">The sequence shown here is derived from an EMBL/GenBank/DDBJ whole genome shotgun (WGS) entry which is preliminary data.</text>
</comment>
<dbReference type="PANTHER" id="PTHR43107:SF15">
    <property type="entry name" value="FATTY ACID TRANSPORT PROTEIN 3, ISOFORM A"/>
    <property type="match status" value="1"/>
</dbReference>
<evidence type="ECO:0000313" key="8">
    <source>
        <dbReference type="EMBL" id="GAA5812137.1"/>
    </source>
</evidence>
<dbReference type="Gene3D" id="3.30.300.30">
    <property type="match status" value="1"/>
</dbReference>
<dbReference type="EMBL" id="BAABUK010000012">
    <property type="protein sequence ID" value="GAA5812137.1"/>
    <property type="molecule type" value="Genomic_DNA"/>
</dbReference>
<dbReference type="InterPro" id="IPR025110">
    <property type="entry name" value="AMP-bd_C"/>
</dbReference>
<gene>
    <name evidence="8" type="ORF">MFLAVUS_005587</name>
</gene>
<keyword evidence="4" id="KW-0067">ATP-binding</keyword>
<evidence type="ECO:0000256" key="5">
    <source>
        <dbReference type="PROSITE-ProRule" id="PRU00042"/>
    </source>
</evidence>
<dbReference type="PANTHER" id="PTHR43107">
    <property type="entry name" value="LONG-CHAIN FATTY ACID TRANSPORT PROTEIN"/>
    <property type="match status" value="1"/>
</dbReference>
<dbReference type="Proteomes" id="UP001473302">
    <property type="component" value="Unassembled WGS sequence"/>
</dbReference>
<accession>A0ABP9YZ52</accession>
<dbReference type="Gene3D" id="3.40.50.12780">
    <property type="entry name" value="N-terminal domain of ligase-like"/>
    <property type="match status" value="1"/>
</dbReference>
<evidence type="ECO:0000313" key="9">
    <source>
        <dbReference type="Proteomes" id="UP001473302"/>
    </source>
</evidence>
<dbReference type="PROSITE" id="PS50157">
    <property type="entry name" value="ZINC_FINGER_C2H2_2"/>
    <property type="match status" value="3"/>
</dbReference>
<dbReference type="InterPro" id="IPR042099">
    <property type="entry name" value="ANL_N_sf"/>
</dbReference>
<dbReference type="Gene3D" id="3.30.160.60">
    <property type="entry name" value="Classic Zinc Finger"/>
    <property type="match status" value="2"/>
</dbReference>
<dbReference type="SUPFAM" id="SSF56801">
    <property type="entry name" value="Acetyl-CoA synthetase-like"/>
    <property type="match status" value="1"/>
</dbReference>
<dbReference type="Pfam" id="PF00501">
    <property type="entry name" value="AMP-binding"/>
    <property type="match status" value="1"/>
</dbReference>
<dbReference type="Pfam" id="PF00096">
    <property type="entry name" value="zf-C2H2"/>
    <property type="match status" value="1"/>
</dbReference>
<evidence type="ECO:0000256" key="2">
    <source>
        <dbReference type="ARBA" id="ARBA00022598"/>
    </source>
</evidence>
<dbReference type="InterPro" id="IPR020845">
    <property type="entry name" value="AMP-binding_CS"/>
</dbReference>